<dbReference type="GO" id="GO:0046872">
    <property type="term" value="F:metal ion binding"/>
    <property type="evidence" value="ECO:0007669"/>
    <property type="project" value="UniProtKB-UniRule"/>
</dbReference>
<dbReference type="OMA" id="ATENRMG"/>
<dbReference type="InterPro" id="IPR033905">
    <property type="entry name" value="Secretory_peroxidase"/>
</dbReference>
<keyword evidence="8 17" id="KW-0560">Oxidoreductase</keyword>
<dbReference type="FunFam" id="1.10.420.10:FF:000001">
    <property type="entry name" value="Peroxidase"/>
    <property type="match status" value="1"/>
</dbReference>
<keyword evidence="4 17" id="KW-0575">Peroxidase</keyword>
<feature type="binding site" evidence="13">
    <location>
        <position position="167"/>
    </location>
    <ligand>
        <name>substrate</name>
    </ligand>
</feature>
<dbReference type="Gramene" id="PSR95269">
    <property type="protein sequence ID" value="PSR95269"/>
    <property type="gene ID" value="CEY00_Acc26026"/>
</dbReference>
<evidence type="ECO:0000256" key="13">
    <source>
        <dbReference type="PIRSR" id="PIRSR600823-2"/>
    </source>
</evidence>
<feature type="disulfide bond" evidence="16">
    <location>
        <begin position="39"/>
        <end position="119"/>
    </location>
</feature>
<feature type="binding site" evidence="14">
    <location>
        <position position="74"/>
    </location>
    <ligand>
        <name>Ca(2+)</name>
        <dbReference type="ChEBI" id="CHEBI:29108"/>
        <label>1</label>
    </ligand>
</feature>
<keyword evidence="5 17" id="KW-0349">Heme</keyword>
<reference evidence="20" key="2">
    <citation type="journal article" date="2018" name="BMC Genomics">
        <title>A manually annotated Actinidia chinensis var. chinensis (kiwifruit) genome highlights the challenges associated with draft genomes and gene prediction in plants.</title>
        <authorList>
            <person name="Pilkington S.M."/>
            <person name="Crowhurst R."/>
            <person name="Hilario E."/>
            <person name="Nardozza S."/>
            <person name="Fraser L."/>
            <person name="Peng Y."/>
            <person name="Gunaseelan K."/>
            <person name="Simpson R."/>
            <person name="Tahir J."/>
            <person name="Deroles S.C."/>
            <person name="Templeton K."/>
            <person name="Luo Z."/>
            <person name="Davy M."/>
            <person name="Cheng C."/>
            <person name="McNeilage M."/>
            <person name="Scaglione D."/>
            <person name="Liu Y."/>
            <person name="Zhang Q."/>
            <person name="Datson P."/>
            <person name="De Silva N."/>
            <person name="Gardiner S.E."/>
            <person name="Bassett H."/>
            <person name="Chagne D."/>
            <person name="McCallum J."/>
            <person name="Dzierzon H."/>
            <person name="Deng C."/>
            <person name="Wang Y.Y."/>
            <person name="Barron L."/>
            <person name="Manako K."/>
            <person name="Bowen J."/>
            <person name="Foster T.M."/>
            <person name="Erridge Z.A."/>
            <person name="Tiffin H."/>
            <person name="Waite C.N."/>
            <person name="Davies K.M."/>
            <person name="Grierson E.P."/>
            <person name="Laing W.A."/>
            <person name="Kirk R."/>
            <person name="Chen X."/>
            <person name="Wood M."/>
            <person name="Montefiori M."/>
            <person name="Brummell D.A."/>
            <person name="Schwinn K.E."/>
            <person name="Catanach A."/>
            <person name="Fullerton C."/>
            <person name="Li D."/>
            <person name="Meiyalaghan S."/>
            <person name="Nieuwenhuizen N."/>
            <person name="Read N."/>
            <person name="Prakash R."/>
            <person name="Hunter D."/>
            <person name="Zhang H."/>
            <person name="McKenzie M."/>
            <person name="Knabel M."/>
            <person name="Harris A."/>
            <person name="Allan A.C."/>
            <person name="Gleave A."/>
            <person name="Chen A."/>
            <person name="Janssen B.J."/>
            <person name="Plunkett B."/>
            <person name="Ampomah-Dwamena C."/>
            <person name="Voogd C."/>
            <person name="Leif D."/>
            <person name="Lafferty D."/>
            <person name="Souleyre E.J.F."/>
            <person name="Varkonyi-Gasic E."/>
            <person name="Gambi F."/>
            <person name="Hanley J."/>
            <person name="Yao J.L."/>
            <person name="Cheung J."/>
            <person name="David K.M."/>
            <person name="Warren B."/>
            <person name="Marsh K."/>
            <person name="Snowden K.C."/>
            <person name="Lin-Wang K."/>
            <person name="Brian L."/>
            <person name="Martinez-Sanchez M."/>
            <person name="Wang M."/>
            <person name="Ileperuma N."/>
            <person name="Macnee N."/>
            <person name="Campin R."/>
            <person name="McAtee P."/>
            <person name="Drummond R.S.M."/>
            <person name="Espley R.V."/>
            <person name="Ireland H.S."/>
            <person name="Wu R."/>
            <person name="Atkinson R.G."/>
            <person name="Karunairetnam S."/>
            <person name="Bulley S."/>
            <person name="Chunkath S."/>
            <person name="Hanley Z."/>
            <person name="Storey R."/>
            <person name="Thrimawithana A.H."/>
            <person name="Thomson S."/>
            <person name="David C."/>
            <person name="Testolin R."/>
            <person name="Huang H."/>
            <person name="Hellens R.P."/>
            <person name="Schaffer R.J."/>
        </authorList>
    </citation>
    <scope>NUCLEOTIDE SEQUENCE [LARGE SCALE GENOMIC DNA]</scope>
    <source>
        <strain evidence="20">cv. Red5</strain>
    </source>
</reference>
<evidence type="ECO:0000256" key="7">
    <source>
        <dbReference type="ARBA" id="ARBA00022837"/>
    </source>
</evidence>
<evidence type="ECO:0000256" key="12">
    <source>
        <dbReference type="PIRSR" id="PIRSR600823-1"/>
    </source>
</evidence>
<dbReference type="SUPFAM" id="SSF48113">
    <property type="entry name" value="Heme-dependent peroxidases"/>
    <property type="match status" value="1"/>
</dbReference>
<evidence type="ECO:0000256" key="10">
    <source>
        <dbReference type="ARBA" id="ARBA00023157"/>
    </source>
</evidence>
<dbReference type="CDD" id="cd00693">
    <property type="entry name" value="secretory_peroxidase"/>
    <property type="match status" value="1"/>
</dbReference>
<keyword evidence="17" id="KW-0964">Secreted</keyword>
<evidence type="ECO:0000256" key="2">
    <source>
        <dbReference type="ARBA" id="ARBA00006873"/>
    </source>
</evidence>
<dbReference type="GO" id="GO:0140825">
    <property type="term" value="F:lactoperoxidase activity"/>
    <property type="evidence" value="ECO:0007669"/>
    <property type="project" value="UniProtKB-EC"/>
</dbReference>
<feature type="binding site" evidence="14">
    <location>
        <position position="78"/>
    </location>
    <ligand>
        <name>Ca(2+)</name>
        <dbReference type="ChEBI" id="CHEBI:29108"/>
        <label>1</label>
    </ligand>
</feature>
<sequence length="324" mass="35305">MRIFLVTVFINISLVLLLACIWPHANAQQLSPTFYARRCPNLQNIVRVAMRQALNRELRLGASILRLFFHDCFVNGCDASILLDDMATFTGEKNAFPNRNSARGFEVIDTIKTRVEAACNNTVSCADILALATRDGVFLLGGPSWTVALGRRDATTASQSAANSQIPSPFADLSTLISMFRAKGLSPGDMTALSGGHTIGQAQCFTFRTRIYNDTNINGNFAAARRANCPPTGGDAKLAPLDIQTPNRFGNNYYQNLVVQRGLLHSDQVLFNNGSQDALVRTYSANNVAFYKDFAAAMVKLGNISPLTGTSGQIRKNCRLVNVD</sequence>
<comment type="subcellular location">
    <subcellularLocation>
        <location evidence="17">Secreted</location>
    </subcellularLocation>
</comment>
<comment type="catalytic activity">
    <reaction evidence="1 17">
        <text>2 a phenolic donor + H2O2 = 2 a phenolic radical donor + 2 H2O</text>
        <dbReference type="Rhea" id="RHEA:56136"/>
        <dbReference type="ChEBI" id="CHEBI:15377"/>
        <dbReference type="ChEBI" id="CHEBI:16240"/>
        <dbReference type="ChEBI" id="CHEBI:139520"/>
        <dbReference type="ChEBI" id="CHEBI:139521"/>
        <dbReference type="EC" id="1.11.1.7"/>
    </reaction>
</comment>
<dbReference type="GO" id="GO:0006979">
    <property type="term" value="P:response to oxidative stress"/>
    <property type="evidence" value="ECO:0007669"/>
    <property type="project" value="UniProtKB-UniRule"/>
</dbReference>
<evidence type="ECO:0000256" key="1">
    <source>
        <dbReference type="ARBA" id="ARBA00000189"/>
    </source>
</evidence>
<dbReference type="EMBL" id="NKQK01000023">
    <property type="protein sequence ID" value="PSR95269.1"/>
    <property type="molecule type" value="Genomic_DNA"/>
</dbReference>
<dbReference type="FunFam" id="1.10.520.10:FF:000009">
    <property type="entry name" value="Peroxidase"/>
    <property type="match status" value="1"/>
</dbReference>
<feature type="chain" id="PRO_5015217517" description="Peroxidase" evidence="17">
    <location>
        <begin position="28"/>
        <end position="324"/>
    </location>
</feature>
<keyword evidence="9 14" id="KW-0408">Iron</keyword>
<evidence type="ECO:0000256" key="6">
    <source>
        <dbReference type="ARBA" id="ARBA00022723"/>
    </source>
</evidence>
<evidence type="ECO:0000256" key="16">
    <source>
        <dbReference type="PIRSR" id="PIRSR600823-5"/>
    </source>
</evidence>
<dbReference type="PRINTS" id="PR00461">
    <property type="entry name" value="PLPEROXIDASE"/>
</dbReference>
<dbReference type="GO" id="GO:0005576">
    <property type="term" value="C:extracellular region"/>
    <property type="evidence" value="ECO:0007669"/>
    <property type="project" value="UniProtKB-SubCell"/>
</dbReference>
<dbReference type="PRINTS" id="PR00458">
    <property type="entry name" value="PEROXIDASE"/>
</dbReference>
<gene>
    <name evidence="19" type="ORF">CEY00_Acc26026</name>
</gene>
<evidence type="ECO:0000256" key="9">
    <source>
        <dbReference type="ARBA" id="ARBA00023004"/>
    </source>
</evidence>
<protein>
    <recommendedName>
        <fullName evidence="3 17">Peroxidase</fullName>
        <ecNumber evidence="3 17">1.11.1.7</ecNumber>
    </recommendedName>
</protein>
<feature type="signal peptide" evidence="17">
    <location>
        <begin position="1"/>
        <end position="27"/>
    </location>
</feature>
<dbReference type="Proteomes" id="UP000241394">
    <property type="component" value="Chromosome LG23"/>
</dbReference>
<evidence type="ECO:0000313" key="19">
    <source>
        <dbReference type="EMBL" id="PSR95269.1"/>
    </source>
</evidence>
<dbReference type="InterPro" id="IPR000823">
    <property type="entry name" value="Peroxidase_pln"/>
</dbReference>
<comment type="cofactor">
    <cofactor evidence="14 17">
        <name>Ca(2+)</name>
        <dbReference type="ChEBI" id="CHEBI:29108"/>
    </cofactor>
    <text evidence="14 17">Binds 2 calcium ions per subunit.</text>
</comment>
<keyword evidence="10 16" id="KW-1015">Disulfide bond</keyword>
<comment type="cofactor">
    <cofactor evidence="14 17">
        <name>heme b</name>
        <dbReference type="ChEBI" id="CHEBI:60344"/>
    </cofactor>
    <text evidence="14 17">Binds 1 heme b (iron(II)-protoporphyrin IX) group per subunit.</text>
</comment>
<dbReference type="InterPro" id="IPR002016">
    <property type="entry name" value="Haem_peroxidase"/>
</dbReference>
<comment type="similarity">
    <text evidence="17">Belongs to the peroxidase family. Classical plant (class III) peroxidase subfamily.</text>
</comment>
<comment type="caution">
    <text evidence="19">The sequence shown here is derived from an EMBL/GenBank/DDBJ whole genome shotgun (WGS) entry which is preliminary data.</text>
</comment>
<feature type="binding site" evidence="14">
    <location>
        <position position="198"/>
    </location>
    <ligand>
        <name>Ca(2+)</name>
        <dbReference type="ChEBI" id="CHEBI:29108"/>
        <label>2</label>
    </ligand>
</feature>
<feature type="binding site" evidence="14">
    <location>
        <position position="92"/>
    </location>
    <ligand>
        <name>Ca(2+)</name>
        <dbReference type="ChEBI" id="CHEBI:29108"/>
        <label>1</label>
    </ligand>
</feature>
<feature type="site" description="Transition state stabilizer" evidence="15">
    <location>
        <position position="66"/>
    </location>
</feature>
<organism evidence="19 20">
    <name type="scientific">Actinidia chinensis var. chinensis</name>
    <name type="common">Chinese soft-hair kiwi</name>
    <dbReference type="NCBI Taxonomy" id="1590841"/>
    <lineage>
        <taxon>Eukaryota</taxon>
        <taxon>Viridiplantae</taxon>
        <taxon>Streptophyta</taxon>
        <taxon>Embryophyta</taxon>
        <taxon>Tracheophyta</taxon>
        <taxon>Spermatophyta</taxon>
        <taxon>Magnoliopsida</taxon>
        <taxon>eudicotyledons</taxon>
        <taxon>Gunneridae</taxon>
        <taxon>Pentapetalae</taxon>
        <taxon>asterids</taxon>
        <taxon>Ericales</taxon>
        <taxon>Actinidiaceae</taxon>
        <taxon>Actinidia</taxon>
    </lineage>
</organism>
<dbReference type="PANTHER" id="PTHR31388">
    <property type="entry name" value="PEROXIDASE 72-RELATED"/>
    <property type="match status" value="1"/>
</dbReference>
<keyword evidence="17" id="KW-0376">Hydrogen peroxide</keyword>
<dbReference type="PROSITE" id="PS00436">
    <property type="entry name" value="PEROXIDASE_2"/>
    <property type="match status" value="1"/>
</dbReference>
<feature type="binding site" description="axial binding residue" evidence="14">
    <location>
        <position position="197"/>
    </location>
    <ligand>
        <name>heme b</name>
        <dbReference type="ChEBI" id="CHEBI:60344"/>
    </ligand>
    <ligandPart>
        <name>Fe</name>
        <dbReference type="ChEBI" id="CHEBI:18248"/>
    </ligandPart>
</feature>
<feature type="disulfide bond" evidence="16">
    <location>
        <begin position="125"/>
        <end position="318"/>
    </location>
</feature>
<evidence type="ECO:0000256" key="3">
    <source>
        <dbReference type="ARBA" id="ARBA00012313"/>
    </source>
</evidence>
<dbReference type="AlphaFoldDB" id="A0A2R6PQG2"/>
<evidence type="ECO:0000259" key="18">
    <source>
        <dbReference type="PROSITE" id="PS50873"/>
    </source>
</evidence>
<keyword evidence="20" id="KW-1185">Reference proteome</keyword>
<dbReference type="PROSITE" id="PS00435">
    <property type="entry name" value="PEROXIDASE_1"/>
    <property type="match status" value="1"/>
</dbReference>
<evidence type="ECO:0000256" key="14">
    <source>
        <dbReference type="PIRSR" id="PIRSR600823-3"/>
    </source>
</evidence>
<evidence type="ECO:0000256" key="5">
    <source>
        <dbReference type="ARBA" id="ARBA00022617"/>
    </source>
</evidence>
<dbReference type="PANTHER" id="PTHR31388:SF5">
    <property type="entry name" value="PEROXIDASE"/>
    <property type="match status" value="1"/>
</dbReference>
<feature type="binding site" evidence="14">
    <location>
        <position position="71"/>
    </location>
    <ligand>
        <name>Ca(2+)</name>
        <dbReference type="ChEBI" id="CHEBI:29108"/>
        <label>1</label>
    </ligand>
</feature>
<dbReference type="InterPro" id="IPR019793">
    <property type="entry name" value="Peroxidases_heam-ligand_BS"/>
</dbReference>
<evidence type="ECO:0000313" key="20">
    <source>
        <dbReference type="Proteomes" id="UP000241394"/>
    </source>
</evidence>
<proteinExistence type="inferred from homology"/>
<dbReference type="Pfam" id="PF00141">
    <property type="entry name" value="peroxidase"/>
    <property type="match status" value="1"/>
</dbReference>
<reference evidence="19 20" key="1">
    <citation type="submission" date="2017-07" db="EMBL/GenBank/DDBJ databases">
        <title>An improved, manually edited Actinidia chinensis var. chinensis (kiwifruit) genome highlights the challenges associated with draft genomes and gene prediction in plants.</title>
        <authorList>
            <person name="Pilkington S."/>
            <person name="Crowhurst R."/>
            <person name="Hilario E."/>
            <person name="Nardozza S."/>
            <person name="Fraser L."/>
            <person name="Peng Y."/>
            <person name="Gunaseelan K."/>
            <person name="Simpson R."/>
            <person name="Tahir J."/>
            <person name="Deroles S."/>
            <person name="Templeton K."/>
            <person name="Luo Z."/>
            <person name="Davy M."/>
            <person name="Cheng C."/>
            <person name="Mcneilage M."/>
            <person name="Scaglione D."/>
            <person name="Liu Y."/>
            <person name="Zhang Q."/>
            <person name="Datson P."/>
            <person name="De Silva N."/>
            <person name="Gardiner S."/>
            <person name="Bassett H."/>
            <person name="Chagne D."/>
            <person name="Mccallum J."/>
            <person name="Dzierzon H."/>
            <person name="Deng C."/>
            <person name="Wang Y.-Y."/>
            <person name="Barron N."/>
            <person name="Manako K."/>
            <person name="Bowen J."/>
            <person name="Foster T."/>
            <person name="Erridge Z."/>
            <person name="Tiffin H."/>
            <person name="Waite C."/>
            <person name="Davies K."/>
            <person name="Grierson E."/>
            <person name="Laing W."/>
            <person name="Kirk R."/>
            <person name="Chen X."/>
            <person name="Wood M."/>
            <person name="Montefiori M."/>
            <person name="Brummell D."/>
            <person name="Schwinn K."/>
            <person name="Catanach A."/>
            <person name="Fullerton C."/>
            <person name="Li D."/>
            <person name="Meiyalaghan S."/>
            <person name="Nieuwenhuizen N."/>
            <person name="Read N."/>
            <person name="Prakash R."/>
            <person name="Hunter D."/>
            <person name="Zhang H."/>
            <person name="Mckenzie M."/>
            <person name="Knabel M."/>
            <person name="Harris A."/>
            <person name="Allan A."/>
            <person name="Chen A."/>
            <person name="Janssen B."/>
            <person name="Plunkett B."/>
            <person name="Dwamena C."/>
            <person name="Voogd C."/>
            <person name="Leif D."/>
            <person name="Lafferty D."/>
            <person name="Souleyre E."/>
            <person name="Varkonyi-Gasic E."/>
            <person name="Gambi F."/>
            <person name="Hanley J."/>
            <person name="Yao J.-L."/>
            <person name="Cheung J."/>
            <person name="David K."/>
            <person name="Warren B."/>
            <person name="Marsh K."/>
            <person name="Snowden K."/>
            <person name="Lin-Wang K."/>
            <person name="Brian L."/>
            <person name="Martinez-Sanchez M."/>
            <person name="Wang M."/>
            <person name="Ileperuma N."/>
            <person name="Macnee N."/>
            <person name="Campin R."/>
            <person name="Mcatee P."/>
            <person name="Drummond R."/>
            <person name="Espley R."/>
            <person name="Ireland H."/>
            <person name="Wu R."/>
            <person name="Atkinson R."/>
            <person name="Karunairetnam S."/>
            <person name="Bulley S."/>
            <person name="Chunkath S."/>
            <person name="Hanley Z."/>
            <person name="Storey R."/>
            <person name="Thrimawithana A."/>
            <person name="Thomson S."/>
            <person name="David C."/>
            <person name="Testolin R."/>
        </authorList>
    </citation>
    <scope>NUCLEOTIDE SEQUENCE [LARGE SCALE GENOMIC DNA]</scope>
    <source>
        <strain evidence="20">cv. Red5</strain>
        <tissue evidence="19">Young leaf</tissue>
    </source>
</reference>
<evidence type="ECO:0000256" key="11">
    <source>
        <dbReference type="ARBA" id="ARBA00023180"/>
    </source>
</evidence>
<dbReference type="Gene3D" id="1.10.520.10">
    <property type="match status" value="1"/>
</dbReference>
<feature type="domain" description="Plant heme peroxidase family profile" evidence="18">
    <location>
        <begin position="29"/>
        <end position="322"/>
    </location>
</feature>
<feature type="binding site" evidence="14">
    <location>
        <position position="80"/>
    </location>
    <ligand>
        <name>Ca(2+)</name>
        <dbReference type="ChEBI" id="CHEBI:29108"/>
        <label>1</label>
    </ligand>
</feature>
<dbReference type="Gene3D" id="1.10.420.10">
    <property type="entry name" value="Peroxidase, domain 2"/>
    <property type="match status" value="1"/>
</dbReference>
<feature type="disulfide bond" evidence="16">
    <location>
        <begin position="72"/>
        <end position="77"/>
    </location>
</feature>
<evidence type="ECO:0000256" key="8">
    <source>
        <dbReference type="ARBA" id="ARBA00023002"/>
    </source>
</evidence>
<dbReference type="PROSITE" id="PS51257">
    <property type="entry name" value="PROKAR_LIPOPROTEIN"/>
    <property type="match status" value="1"/>
</dbReference>
<dbReference type="GO" id="GO:0042744">
    <property type="term" value="P:hydrogen peroxide catabolic process"/>
    <property type="evidence" value="ECO:0007669"/>
    <property type="project" value="UniProtKB-KW"/>
</dbReference>
<dbReference type="PROSITE" id="PS50873">
    <property type="entry name" value="PEROXIDASE_4"/>
    <property type="match status" value="1"/>
</dbReference>
<accession>A0A2R6PQG2</accession>
<dbReference type="STRING" id="1590841.A0A2R6PQG2"/>
<keyword evidence="11" id="KW-0325">Glycoprotein</keyword>
<dbReference type="InParanoid" id="A0A2R6PQG2"/>
<keyword evidence="17" id="KW-0732">Signal</keyword>
<feature type="binding site" evidence="14">
    <location>
        <position position="76"/>
    </location>
    <ligand>
        <name>Ca(2+)</name>
        <dbReference type="ChEBI" id="CHEBI:29108"/>
        <label>1</label>
    </ligand>
</feature>
<dbReference type="OrthoDB" id="2113341at2759"/>
<feature type="binding site" evidence="14">
    <location>
        <position position="242"/>
    </location>
    <ligand>
        <name>Ca(2+)</name>
        <dbReference type="ChEBI" id="CHEBI:29108"/>
        <label>2</label>
    </ligand>
</feature>
<dbReference type="InterPro" id="IPR010255">
    <property type="entry name" value="Haem_peroxidase_sf"/>
</dbReference>
<name>A0A2R6PQG2_ACTCC</name>
<keyword evidence="7 14" id="KW-0106">Calcium</keyword>
<comment type="similarity">
    <text evidence="2">Belongs to the peroxidase family. Ascorbate peroxidase subfamily.</text>
</comment>
<feature type="binding site" evidence="14">
    <location>
        <position position="245"/>
    </location>
    <ligand>
        <name>Ca(2+)</name>
        <dbReference type="ChEBI" id="CHEBI:29108"/>
        <label>2</label>
    </ligand>
</feature>
<keyword evidence="6 14" id="KW-0479">Metal-binding</keyword>
<comment type="function">
    <text evidence="17">Removal of H(2)O(2), oxidation of toxic reductants, biosynthesis and degradation of lignin, suberization, auxin catabolism, response to environmental stresses such as wounding, pathogen attack and oxidative stress.</text>
</comment>
<feature type="disulfide bond" evidence="16">
    <location>
        <begin position="204"/>
        <end position="229"/>
    </location>
</feature>
<dbReference type="EC" id="1.11.1.7" evidence="3 17"/>
<evidence type="ECO:0000256" key="17">
    <source>
        <dbReference type="RuleBase" id="RU362060"/>
    </source>
</evidence>
<evidence type="ECO:0000256" key="4">
    <source>
        <dbReference type="ARBA" id="ARBA00022559"/>
    </source>
</evidence>
<evidence type="ECO:0000256" key="15">
    <source>
        <dbReference type="PIRSR" id="PIRSR600823-4"/>
    </source>
</evidence>
<feature type="active site" description="Proton acceptor" evidence="12">
    <location>
        <position position="70"/>
    </location>
</feature>
<dbReference type="InterPro" id="IPR019794">
    <property type="entry name" value="Peroxidases_AS"/>
</dbReference>
<dbReference type="GO" id="GO:0020037">
    <property type="term" value="F:heme binding"/>
    <property type="evidence" value="ECO:0007669"/>
    <property type="project" value="UniProtKB-UniRule"/>
</dbReference>